<keyword evidence="2 4" id="KW-1133">Transmembrane helix</keyword>
<feature type="transmembrane region" description="Helical" evidence="4">
    <location>
        <begin position="276"/>
        <end position="293"/>
    </location>
</feature>
<proteinExistence type="predicted"/>
<feature type="transmembrane region" description="Helical" evidence="4">
    <location>
        <begin position="166"/>
        <end position="186"/>
    </location>
</feature>
<evidence type="ECO:0000256" key="3">
    <source>
        <dbReference type="ARBA" id="ARBA00023136"/>
    </source>
</evidence>
<dbReference type="eggNOG" id="COG2814">
    <property type="taxonomic scope" value="Bacteria"/>
</dbReference>
<dbReference type="PROSITE" id="PS50850">
    <property type="entry name" value="MFS"/>
    <property type="match status" value="1"/>
</dbReference>
<dbReference type="EMBL" id="CP003236">
    <property type="protein sequence ID" value="AFK54080.1"/>
    <property type="molecule type" value="Genomic_DNA"/>
</dbReference>
<feature type="transmembrane region" description="Helical" evidence="4">
    <location>
        <begin position="252"/>
        <end position="271"/>
    </location>
</feature>
<evidence type="ECO:0000313" key="7">
    <source>
        <dbReference type="Proteomes" id="UP000005258"/>
    </source>
</evidence>
<protein>
    <submittedName>
        <fullName evidence="6">Riboflavin synthase subunit alpha</fullName>
    </submittedName>
</protein>
<keyword evidence="7" id="KW-1185">Reference proteome</keyword>
<dbReference type="SUPFAM" id="SSF103473">
    <property type="entry name" value="MFS general substrate transporter"/>
    <property type="match status" value="1"/>
</dbReference>
<keyword evidence="3 4" id="KW-0472">Membrane</keyword>
<keyword evidence="1 4" id="KW-0812">Transmembrane</keyword>
<accession>I3TMU2</accession>
<dbReference type="KEGG" id="tmo:TMO_2242"/>
<organism evidence="6 7">
    <name type="scientific">Tistrella mobilis (strain KA081020-065)</name>
    <dbReference type="NCBI Taxonomy" id="1110502"/>
    <lineage>
        <taxon>Bacteria</taxon>
        <taxon>Pseudomonadati</taxon>
        <taxon>Pseudomonadota</taxon>
        <taxon>Alphaproteobacteria</taxon>
        <taxon>Geminicoccales</taxon>
        <taxon>Geminicoccaceae</taxon>
        <taxon>Tistrella</taxon>
    </lineage>
</organism>
<dbReference type="PANTHER" id="PTHR23534:SF1">
    <property type="entry name" value="MAJOR FACILITATOR SUPERFAMILY PROTEIN"/>
    <property type="match status" value="1"/>
</dbReference>
<sequence length="401" mass="40566">MIGTDRRAVAVLAVAQALYLSAAAVVFTFSGLAGYMLAADKALATLPVALMTVATALATIPASLLMARVGRRRGFQLGAFFGAASGAVSAGAIMLGSFALFCLGGALMGVFQGFAMYYRFAAADAADPSGKAKAVSWVLAGGVAAALIGPQVAAWSRSALPTAEFAGSYLAVVALSFLSMVVLAGLRMPAPGPAERGGGRPLLVIARQPAFVVAVLNAAIAYGVMSFVMTASPLAVVADGHGPDAAASVTRWHLLGMFVPSFVTGSLIACFGVVRVLLAGAGLLLASAATALADPAALTHYHVALLLLGVGWNFLFIGGTTLLAETYQPAERAKVQAANEFLVFGATALATLAAGGVQTGFGWVAVNWSAVPAVMIAVGATVWLAATALKRKPRPTPEKPS</sequence>
<reference evidence="6 7" key="1">
    <citation type="journal article" date="2012" name="J. Am. Chem. Soc.">
        <title>Bacterial biosynthesis and maturation of the didemnin anti-cancer agents.</title>
        <authorList>
            <person name="Xu Y."/>
            <person name="Kersten R.D."/>
            <person name="Nam S.J."/>
            <person name="Lu L."/>
            <person name="Al-Suwailem A.M."/>
            <person name="Zheng H."/>
            <person name="Fenical W."/>
            <person name="Dorrestein P.C."/>
            <person name="Moore B.S."/>
            <person name="Qian P.Y."/>
        </authorList>
    </citation>
    <scope>NUCLEOTIDE SEQUENCE [LARGE SCALE GENOMIC DNA]</scope>
    <source>
        <strain evidence="6 7">KA081020-065</strain>
    </source>
</reference>
<dbReference type="PANTHER" id="PTHR23534">
    <property type="entry name" value="MFS PERMEASE"/>
    <property type="match status" value="1"/>
</dbReference>
<evidence type="ECO:0000256" key="4">
    <source>
        <dbReference type="SAM" id="Phobius"/>
    </source>
</evidence>
<dbReference type="InterPro" id="IPR020846">
    <property type="entry name" value="MFS_dom"/>
</dbReference>
<dbReference type="RefSeq" id="WP_014745757.1">
    <property type="nucleotide sequence ID" value="NC_017956.1"/>
</dbReference>
<name>I3TMU2_TISMK</name>
<evidence type="ECO:0000259" key="5">
    <source>
        <dbReference type="PROSITE" id="PS50850"/>
    </source>
</evidence>
<dbReference type="Gene3D" id="1.20.1250.20">
    <property type="entry name" value="MFS general substrate transporter like domains"/>
    <property type="match status" value="1"/>
</dbReference>
<evidence type="ECO:0000256" key="1">
    <source>
        <dbReference type="ARBA" id="ARBA00022692"/>
    </source>
</evidence>
<feature type="transmembrane region" description="Helical" evidence="4">
    <location>
        <begin position="47"/>
        <end position="67"/>
    </location>
</feature>
<feature type="transmembrane region" description="Helical" evidence="4">
    <location>
        <begin position="370"/>
        <end position="389"/>
    </location>
</feature>
<dbReference type="HOGENOM" id="CLU_047644_2_0_5"/>
<feature type="transmembrane region" description="Helical" evidence="4">
    <location>
        <begin position="98"/>
        <end position="122"/>
    </location>
</feature>
<dbReference type="PATRIC" id="fig|1110502.3.peg.2307"/>
<gene>
    <name evidence="6" type="primary">ydeG</name>
    <name evidence="6" type="ordered locus">TMO_2242</name>
</gene>
<dbReference type="InterPro" id="IPR036259">
    <property type="entry name" value="MFS_trans_sf"/>
</dbReference>
<dbReference type="STRING" id="1110502.TMO_2242"/>
<dbReference type="AlphaFoldDB" id="I3TMU2"/>
<feature type="domain" description="Major facilitator superfamily (MFS) profile" evidence="5">
    <location>
        <begin position="202"/>
        <end position="401"/>
    </location>
</feature>
<evidence type="ECO:0000256" key="2">
    <source>
        <dbReference type="ARBA" id="ARBA00022989"/>
    </source>
</evidence>
<feature type="transmembrane region" description="Helical" evidence="4">
    <location>
        <begin position="210"/>
        <end position="232"/>
    </location>
</feature>
<evidence type="ECO:0000313" key="6">
    <source>
        <dbReference type="EMBL" id="AFK54080.1"/>
    </source>
</evidence>
<feature type="transmembrane region" description="Helical" evidence="4">
    <location>
        <begin position="74"/>
        <end position="92"/>
    </location>
</feature>
<feature type="transmembrane region" description="Helical" evidence="4">
    <location>
        <begin position="134"/>
        <end position="154"/>
    </location>
</feature>
<dbReference type="Proteomes" id="UP000005258">
    <property type="component" value="Chromosome"/>
</dbReference>
<dbReference type="GO" id="GO:0022857">
    <property type="term" value="F:transmembrane transporter activity"/>
    <property type="evidence" value="ECO:0007669"/>
    <property type="project" value="InterPro"/>
</dbReference>
<dbReference type="Pfam" id="PF07690">
    <property type="entry name" value="MFS_1"/>
    <property type="match status" value="1"/>
</dbReference>
<dbReference type="InterPro" id="IPR011701">
    <property type="entry name" value="MFS"/>
</dbReference>
<feature type="transmembrane region" description="Helical" evidence="4">
    <location>
        <begin position="299"/>
        <end position="320"/>
    </location>
</feature>
<feature type="transmembrane region" description="Helical" evidence="4">
    <location>
        <begin position="341"/>
        <end position="364"/>
    </location>
</feature>